<dbReference type="SUPFAM" id="SSF48452">
    <property type="entry name" value="TPR-like"/>
    <property type="match status" value="1"/>
</dbReference>
<evidence type="ECO:0008006" key="4">
    <source>
        <dbReference type="Google" id="ProtNLM"/>
    </source>
</evidence>
<organism evidence="2 3">
    <name type="scientific">Actinomadura fibrosa</name>
    <dbReference type="NCBI Taxonomy" id="111802"/>
    <lineage>
        <taxon>Bacteria</taxon>
        <taxon>Bacillati</taxon>
        <taxon>Actinomycetota</taxon>
        <taxon>Actinomycetes</taxon>
        <taxon>Streptosporangiales</taxon>
        <taxon>Thermomonosporaceae</taxon>
        <taxon>Actinomadura</taxon>
    </lineage>
</organism>
<sequence length="329" mass="34862">MADRTGDEREPIDAEQPHDLVTALEQAAEDDPEAARDLGHLLLQTTWLDGGSEAEAWLRRATAARPADVQAAVLLATLLSLQCRQIREAPWGGGPASGDARGPASGGAERRAVEACGLYGTALRLDPGSGAAASGLALLLHDVAVAGDGVPSAATAARRALEINPDDPVALLVLAGQTGDDRLRERAEALSPPIPSARWRAGGPGPPAGHGVPSRFDYFVLDVAVRVTDQGDTAPGLAVLRDIEQVRRFDRYSWPLSRVVAYRYERGLLVARHTAARSSGPDLAERAEEWRARRPPAPGTPLPVGHPVRHDGVMLHYGANGVQWTAGDY</sequence>
<dbReference type="EMBL" id="JBHTGP010000035">
    <property type="protein sequence ID" value="MFD0692127.1"/>
    <property type="molecule type" value="Genomic_DNA"/>
</dbReference>
<protein>
    <recommendedName>
        <fullName evidence="4">Tetratricopeptide repeat protein</fullName>
    </recommendedName>
</protein>
<evidence type="ECO:0000313" key="3">
    <source>
        <dbReference type="Proteomes" id="UP001597063"/>
    </source>
</evidence>
<accession>A0ABW2Y201</accession>
<name>A0ABW2Y201_9ACTN</name>
<feature type="region of interest" description="Disordered" evidence="1">
    <location>
        <begin position="1"/>
        <end position="32"/>
    </location>
</feature>
<reference evidence="3" key="1">
    <citation type="journal article" date="2019" name="Int. J. Syst. Evol. Microbiol.">
        <title>The Global Catalogue of Microorganisms (GCM) 10K type strain sequencing project: providing services to taxonomists for standard genome sequencing and annotation.</title>
        <authorList>
            <consortium name="The Broad Institute Genomics Platform"/>
            <consortium name="The Broad Institute Genome Sequencing Center for Infectious Disease"/>
            <person name="Wu L."/>
            <person name="Ma J."/>
        </authorList>
    </citation>
    <scope>NUCLEOTIDE SEQUENCE [LARGE SCALE GENOMIC DNA]</scope>
    <source>
        <strain evidence="3">JCM 9371</strain>
    </source>
</reference>
<dbReference type="Proteomes" id="UP001597063">
    <property type="component" value="Unassembled WGS sequence"/>
</dbReference>
<evidence type="ECO:0000256" key="1">
    <source>
        <dbReference type="SAM" id="MobiDB-lite"/>
    </source>
</evidence>
<keyword evidence="3" id="KW-1185">Reference proteome</keyword>
<proteinExistence type="predicted"/>
<dbReference type="Gene3D" id="1.25.40.10">
    <property type="entry name" value="Tetratricopeptide repeat domain"/>
    <property type="match status" value="1"/>
</dbReference>
<dbReference type="RefSeq" id="WP_378326216.1">
    <property type="nucleotide sequence ID" value="NZ_JBHTGP010000035.1"/>
</dbReference>
<feature type="compositionally biased region" description="Basic and acidic residues" evidence="1">
    <location>
        <begin position="283"/>
        <end position="292"/>
    </location>
</feature>
<feature type="region of interest" description="Disordered" evidence="1">
    <location>
        <begin position="277"/>
        <end position="304"/>
    </location>
</feature>
<evidence type="ECO:0000313" key="2">
    <source>
        <dbReference type="EMBL" id="MFD0692127.1"/>
    </source>
</evidence>
<dbReference type="InterPro" id="IPR011990">
    <property type="entry name" value="TPR-like_helical_dom_sf"/>
</dbReference>
<comment type="caution">
    <text evidence="2">The sequence shown here is derived from an EMBL/GenBank/DDBJ whole genome shotgun (WGS) entry which is preliminary data.</text>
</comment>
<feature type="compositionally biased region" description="Basic and acidic residues" evidence="1">
    <location>
        <begin position="1"/>
        <end position="18"/>
    </location>
</feature>
<gene>
    <name evidence="2" type="ORF">ACFQZM_47095</name>
</gene>